<keyword evidence="7" id="KW-0472">Membrane</keyword>
<dbReference type="Pfam" id="PF03918">
    <property type="entry name" value="CcmH"/>
    <property type="match status" value="1"/>
</dbReference>
<comment type="subcellular location">
    <subcellularLocation>
        <location evidence="6">Membrane</location>
        <topology evidence="6">Single-pass membrane protein</topology>
        <orientation evidence="6">Periplasmic side</orientation>
    </subcellularLocation>
</comment>
<evidence type="ECO:0000313" key="9">
    <source>
        <dbReference type="EMBL" id="SNB61005.1"/>
    </source>
</evidence>
<feature type="domain" description="CcmH/CycL/Ccl2/NrfF N-terminal" evidence="8">
    <location>
        <begin position="9"/>
        <end position="150"/>
    </location>
</feature>
<dbReference type="RefSeq" id="WP_088519362.1">
    <property type="nucleotide sequence ID" value="NZ_FYDG01000001.1"/>
</dbReference>
<keyword evidence="3 7" id="KW-0479">Metal-binding</keyword>
<dbReference type="PANTHER" id="PTHR47601:SF1">
    <property type="entry name" value="CYTOCHROME C-TYPE BIOGENESIS CCMH-LIKE MITOCHONDRIAL PROTEIN"/>
    <property type="match status" value="1"/>
</dbReference>
<name>A0A212QNM9_RHOAC</name>
<protein>
    <recommendedName>
        <fullName evidence="7">Cytochrome c-type biogenesis protein</fullName>
    </recommendedName>
</protein>
<evidence type="ECO:0000313" key="10">
    <source>
        <dbReference type="Proteomes" id="UP000198418"/>
    </source>
</evidence>
<evidence type="ECO:0000259" key="8">
    <source>
        <dbReference type="Pfam" id="PF03918"/>
    </source>
</evidence>
<dbReference type="EMBL" id="FYDG01000001">
    <property type="protein sequence ID" value="SNB61005.1"/>
    <property type="molecule type" value="Genomic_DNA"/>
</dbReference>
<keyword evidence="7" id="KW-1133">Transmembrane helix</keyword>
<keyword evidence="4 7" id="KW-0408">Iron</keyword>
<feature type="signal peptide" evidence="7">
    <location>
        <begin position="1"/>
        <end position="20"/>
    </location>
</feature>
<dbReference type="Gene3D" id="1.10.8.640">
    <property type="entry name" value="Cytochrome C biogenesis protein"/>
    <property type="match status" value="1"/>
</dbReference>
<organism evidence="9 10">
    <name type="scientific">Rhodoblastus acidophilus</name>
    <name type="common">Rhodopseudomonas acidophila</name>
    <dbReference type="NCBI Taxonomy" id="1074"/>
    <lineage>
        <taxon>Bacteria</taxon>
        <taxon>Pseudomonadati</taxon>
        <taxon>Pseudomonadota</taxon>
        <taxon>Alphaproteobacteria</taxon>
        <taxon>Hyphomicrobiales</taxon>
        <taxon>Rhodoblastaceae</taxon>
        <taxon>Rhodoblastus</taxon>
    </lineage>
</organism>
<evidence type="ECO:0000256" key="5">
    <source>
        <dbReference type="ARBA" id="ARBA00037230"/>
    </source>
</evidence>
<dbReference type="AlphaFoldDB" id="A0A212QNM9"/>
<keyword evidence="7" id="KW-0812">Transmembrane</keyword>
<dbReference type="InterPro" id="IPR038297">
    <property type="entry name" value="CcmH/CycL/NrfF/Ccl2_sf"/>
</dbReference>
<evidence type="ECO:0000256" key="1">
    <source>
        <dbReference type="ARBA" id="ARBA00010342"/>
    </source>
</evidence>
<reference evidence="10" key="1">
    <citation type="submission" date="2017-06" db="EMBL/GenBank/DDBJ databases">
        <authorList>
            <person name="Varghese N."/>
            <person name="Submissions S."/>
        </authorList>
    </citation>
    <scope>NUCLEOTIDE SEQUENCE [LARGE SCALE GENOMIC DNA]</scope>
    <source>
        <strain evidence="10">DSM 137</strain>
    </source>
</reference>
<feature type="chain" id="PRO_5011816936" description="Cytochrome c-type biogenesis protein" evidence="7">
    <location>
        <begin position="21"/>
        <end position="154"/>
    </location>
</feature>
<evidence type="ECO:0000256" key="3">
    <source>
        <dbReference type="ARBA" id="ARBA00022723"/>
    </source>
</evidence>
<keyword evidence="10" id="KW-1185">Reference proteome</keyword>
<accession>A0A212QNM9</accession>
<dbReference type="PANTHER" id="PTHR47601">
    <property type="match status" value="1"/>
</dbReference>
<evidence type="ECO:0000256" key="2">
    <source>
        <dbReference type="ARBA" id="ARBA00022617"/>
    </source>
</evidence>
<dbReference type="Proteomes" id="UP000198418">
    <property type="component" value="Unassembled WGS sequence"/>
</dbReference>
<evidence type="ECO:0000256" key="4">
    <source>
        <dbReference type="ARBA" id="ARBA00023004"/>
    </source>
</evidence>
<feature type="transmembrane region" description="Helical" evidence="7">
    <location>
        <begin position="104"/>
        <end position="122"/>
    </location>
</feature>
<dbReference type="InterPro" id="IPR005616">
    <property type="entry name" value="CcmH/CycL/Ccl2/NrfF_N"/>
</dbReference>
<keyword evidence="7" id="KW-0732">Signal</keyword>
<dbReference type="GO" id="GO:0046872">
    <property type="term" value="F:metal ion binding"/>
    <property type="evidence" value="ECO:0007669"/>
    <property type="project" value="UniProtKB-KW"/>
</dbReference>
<evidence type="ECO:0000256" key="7">
    <source>
        <dbReference type="RuleBase" id="RU364112"/>
    </source>
</evidence>
<dbReference type="GO" id="GO:0016020">
    <property type="term" value="C:membrane"/>
    <property type="evidence" value="ECO:0007669"/>
    <property type="project" value="UniProtKB-SubCell"/>
</dbReference>
<comment type="function">
    <text evidence="5">Required for the biogenesis of c-type cytochromes. Possible subunit of a heme lyase.</text>
</comment>
<dbReference type="FunFam" id="1.10.8.640:FF:000001">
    <property type="entry name" value="Cytochrome c-type biogenesis protein"/>
    <property type="match status" value="1"/>
</dbReference>
<dbReference type="OrthoDB" id="9804975at2"/>
<comment type="similarity">
    <text evidence="1 7">Belongs to the CcmH/CycL/Ccl2/NrfF family.</text>
</comment>
<dbReference type="CDD" id="cd16378">
    <property type="entry name" value="CcmH_N"/>
    <property type="match status" value="1"/>
</dbReference>
<evidence type="ECO:0000256" key="6">
    <source>
        <dbReference type="ARBA" id="ARBA00060491"/>
    </source>
</evidence>
<keyword evidence="2 7" id="KW-0349">Heme</keyword>
<dbReference type="GO" id="GO:0017004">
    <property type="term" value="P:cytochrome complex assembly"/>
    <property type="evidence" value="ECO:0007669"/>
    <property type="project" value="UniProtKB-ARBA"/>
</dbReference>
<proteinExistence type="inferred from homology"/>
<sequence>MRKTLLAVAALAALALPAHALQPDEILPDPKLESRARNISAELRCLVCQNQSIDDSDASLARDLRTLVREQLKAGKSDQDIKSFLVDRYGNFVLLKPPFEWDTAALWLSPFALFAVGGFFIWRNSRNRKTEAAPAAPLSDEESEKLKALLNRDA</sequence>
<gene>
    <name evidence="9" type="ORF">SAMN06265338_101962</name>
</gene>